<dbReference type="InterPro" id="IPR030678">
    <property type="entry name" value="Peptide/Ni-bd"/>
</dbReference>
<reference evidence="4" key="1">
    <citation type="journal article" date="2019" name="Int. J. Syst. Evol. Microbiol.">
        <title>The Global Catalogue of Microorganisms (GCM) 10K type strain sequencing project: providing services to taxonomists for standard genome sequencing and annotation.</title>
        <authorList>
            <consortium name="The Broad Institute Genomics Platform"/>
            <consortium name="The Broad Institute Genome Sequencing Center for Infectious Disease"/>
            <person name="Wu L."/>
            <person name="Ma J."/>
        </authorList>
    </citation>
    <scope>NUCLEOTIDE SEQUENCE [LARGE SCALE GENOMIC DNA]</scope>
    <source>
        <strain evidence="4">JCM 12165</strain>
    </source>
</reference>
<dbReference type="Gene3D" id="3.40.190.10">
    <property type="entry name" value="Periplasmic binding protein-like II"/>
    <property type="match status" value="1"/>
</dbReference>
<dbReference type="InterPro" id="IPR000914">
    <property type="entry name" value="SBP_5_dom"/>
</dbReference>
<organism evidence="3 4">
    <name type="scientific">Pseudonocardia aurantiaca</name>
    <dbReference type="NCBI Taxonomy" id="75290"/>
    <lineage>
        <taxon>Bacteria</taxon>
        <taxon>Bacillati</taxon>
        <taxon>Actinomycetota</taxon>
        <taxon>Actinomycetes</taxon>
        <taxon>Pseudonocardiales</taxon>
        <taxon>Pseudonocardiaceae</taxon>
        <taxon>Pseudonocardia</taxon>
    </lineage>
</organism>
<dbReference type="Gene3D" id="3.10.105.10">
    <property type="entry name" value="Dipeptide-binding Protein, Domain 3"/>
    <property type="match status" value="1"/>
</dbReference>
<dbReference type="Proteomes" id="UP001597145">
    <property type="component" value="Unassembled WGS sequence"/>
</dbReference>
<proteinExistence type="predicted"/>
<dbReference type="Pfam" id="PF00496">
    <property type="entry name" value="SBP_bac_5"/>
    <property type="match status" value="1"/>
</dbReference>
<dbReference type="CDD" id="cd08501">
    <property type="entry name" value="PBP2_Lpqw"/>
    <property type="match status" value="1"/>
</dbReference>
<dbReference type="EMBL" id="JBHUCP010000025">
    <property type="protein sequence ID" value="MFD1533557.1"/>
    <property type="molecule type" value="Genomic_DNA"/>
</dbReference>
<accession>A0ABW4FWX9</accession>
<dbReference type="PIRSF" id="PIRSF002741">
    <property type="entry name" value="MppA"/>
    <property type="match status" value="1"/>
</dbReference>
<dbReference type="SUPFAM" id="SSF53850">
    <property type="entry name" value="Periplasmic binding protein-like II"/>
    <property type="match status" value="1"/>
</dbReference>
<feature type="chain" id="PRO_5046873052" evidence="1">
    <location>
        <begin position="24"/>
        <end position="566"/>
    </location>
</feature>
<protein>
    <submittedName>
        <fullName evidence="3">ABC transporter family substrate-binding protein</fullName>
    </submittedName>
</protein>
<name>A0ABW4FWX9_9PSEU</name>
<dbReference type="RefSeq" id="WP_343985561.1">
    <property type="nucleotide sequence ID" value="NZ_BAAAJG010000026.1"/>
</dbReference>
<evidence type="ECO:0000313" key="3">
    <source>
        <dbReference type="EMBL" id="MFD1533557.1"/>
    </source>
</evidence>
<dbReference type="PANTHER" id="PTHR30290">
    <property type="entry name" value="PERIPLASMIC BINDING COMPONENT OF ABC TRANSPORTER"/>
    <property type="match status" value="1"/>
</dbReference>
<dbReference type="InterPro" id="IPR039424">
    <property type="entry name" value="SBP_5"/>
</dbReference>
<dbReference type="PROSITE" id="PS51257">
    <property type="entry name" value="PROKAR_LIPOPROTEIN"/>
    <property type="match status" value="1"/>
</dbReference>
<evidence type="ECO:0000256" key="1">
    <source>
        <dbReference type="SAM" id="SignalP"/>
    </source>
</evidence>
<evidence type="ECO:0000259" key="2">
    <source>
        <dbReference type="Pfam" id="PF00496"/>
    </source>
</evidence>
<feature type="domain" description="Solute-binding protein family 5" evidence="2">
    <location>
        <begin position="108"/>
        <end position="472"/>
    </location>
</feature>
<dbReference type="PANTHER" id="PTHR30290:SF65">
    <property type="entry name" value="MONOACYL PHOSPHATIDYLINOSITOL TETRAMANNOSIDE-BINDING PROTEIN LPQW-RELATED"/>
    <property type="match status" value="1"/>
</dbReference>
<feature type="signal peptide" evidence="1">
    <location>
        <begin position="1"/>
        <end position="23"/>
    </location>
</feature>
<dbReference type="Gene3D" id="3.90.76.10">
    <property type="entry name" value="Dipeptide-binding Protein, Domain 1"/>
    <property type="match status" value="1"/>
</dbReference>
<gene>
    <name evidence="3" type="ORF">ACFSCY_29440</name>
</gene>
<keyword evidence="1" id="KW-0732">Signal</keyword>
<keyword evidence="4" id="KW-1185">Reference proteome</keyword>
<comment type="caution">
    <text evidence="3">The sequence shown here is derived from an EMBL/GenBank/DDBJ whole genome shotgun (WGS) entry which is preliminary data.</text>
</comment>
<evidence type="ECO:0000313" key="4">
    <source>
        <dbReference type="Proteomes" id="UP001597145"/>
    </source>
</evidence>
<sequence length="566" mass="61121">MRPSRRGAGLLALAATAALVLSACGGGGGGSGSVGDVAGGAPPQAGNDINPVAYDQVRDGGDFLWPINSLPPQYNRNQLDGTEADTADVMSSMVPLIMKGDPQSVYQPDPNYLESAELTSTDPQVVTYKLNPNAKWNSGRPIDWTDFEAQWKALNGSNPAFLVAGTTGYDVISSVTQGATPQEVVVTYSSKFADWKGNFLPLYPRETNSDPKVFNEGWINQPINDQTAGPFKFESVDATAKRLTVVRNEKWWGEPAKLDRIVYVALDQAAQADAYANGSLSFLEIGPSVATFQRAQQVPDTVIRTANGPNYRHITFNGAPGSILEDPKMRLAIMKGIDRNVLTQSQIGPIVPTAKPLGNHLYVEGQEGYEDHSGVVAYDPEKAKSELDALGWTLQGNVRAKGGKQLVIRDVIPTGTPVSEAESRIVQQQLAAIGVQVNIDAVPSDNFFEQFVNVGNFDITHFAWLGTPSPISSSSGIYRLVPDAVGQNYGRIGDQKINDLLVQANAELDPAKQRVIVNEIDQELWNIGHSLLTYQRPDAVALKPNVVNFGAKGFADYDYTKIGFAK</sequence>